<dbReference type="EMBL" id="JWJD01000001">
    <property type="protein sequence ID" value="KIH77780.1"/>
    <property type="molecule type" value="Genomic_DNA"/>
</dbReference>
<dbReference type="InterPro" id="IPR036278">
    <property type="entry name" value="Sialidase_sf"/>
</dbReference>
<proteinExistence type="predicted"/>
<keyword evidence="1" id="KW-0732">Signal</keyword>
<dbReference type="AlphaFoldDB" id="A0A0C2HSJ2"/>
<dbReference type="SUPFAM" id="SSF50939">
    <property type="entry name" value="Sialidases"/>
    <property type="match status" value="1"/>
</dbReference>
<dbReference type="PROSITE" id="PS51257">
    <property type="entry name" value="PROKAR_LIPOPROTEIN"/>
    <property type="match status" value="1"/>
</dbReference>
<evidence type="ECO:0000313" key="3">
    <source>
        <dbReference type="Proteomes" id="UP000035068"/>
    </source>
</evidence>
<gene>
    <name evidence="2" type="ORF">GFER_03800</name>
</gene>
<keyword evidence="3" id="KW-1185">Reference proteome</keyword>
<name>A0A0C2HSJ2_9BACT</name>
<evidence type="ECO:0000313" key="2">
    <source>
        <dbReference type="EMBL" id="KIH77780.1"/>
    </source>
</evidence>
<accession>A0A0C2HSJ2</accession>
<protein>
    <submittedName>
        <fullName evidence="2">Uncharacterized protein</fullName>
    </submittedName>
</protein>
<reference evidence="2 3" key="1">
    <citation type="submission" date="2014-12" db="EMBL/GenBank/DDBJ databases">
        <title>Genomes of Geoalkalibacter ferrihydriticus and Geoalkalibacter subterraneus, two haloalkaliphilic metal-reducing members of the Geobacteraceae.</title>
        <authorList>
            <person name="Badalamenti J.P."/>
            <person name="Torres C.I."/>
            <person name="Krajmalnik-Brown R."/>
            <person name="Bond D.R."/>
        </authorList>
    </citation>
    <scope>NUCLEOTIDE SEQUENCE [LARGE SCALE GENOMIC DNA]</scope>
    <source>
        <strain evidence="2 3">DSM 17813</strain>
    </source>
</reference>
<evidence type="ECO:0000256" key="1">
    <source>
        <dbReference type="SAM" id="SignalP"/>
    </source>
</evidence>
<dbReference type="RefSeq" id="WP_040096203.1">
    <property type="nucleotide sequence ID" value="NZ_JWJD01000001.1"/>
</dbReference>
<dbReference type="Proteomes" id="UP000035068">
    <property type="component" value="Unassembled WGS sequence"/>
</dbReference>
<sequence>MKTMIKPLGIFFVLTLLAGCGGSSGSGTTTQVGTLEVGGAGLAIDQMVDDTGTPVTADFSVPIDINDSFEVIGYAALAANSPFVAALWEVNADGAASVAPVALETLGGYAAAFAIDEFGNAVGQAADGDRLAAVLWTNGGTTVQTLQNLPNAPATATSKAYGISADGTLIVGEAQDATVRTRGVFWIADGQGNFGAAQVLPFAAFAVGGEASRFSSASGVAKVGSGEILVVGEAEAGDLSMRAALWRSTNNGATFTAINLGTDHLAYAVNENGLVVGESDLVGAPVMWTVTGGVVSGPVALGTAGSAVAVNENGRIAGWTGDLPRATLWSGTAPATLFNTASEAYGLNNDTQPLVVGREGSKGFVKRVN</sequence>
<feature type="chain" id="PRO_5002166560" evidence="1">
    <location>
        <begin position="19"/>
        <end position="369"/>
    </location>
</feature>
<feature type="signal peptide" evidence="1">
    <location>
        <begin position="1"/>
        <end position="18"/>
    </location>
</feature>
<comment type="caution">
    <text evidence="2">The sequence shown here is derived from an EMBL/GenBank/DDBJ whole genome shotgun (WGS) entry which is preliminary data.</text>
</comment>
<organism evidence="2 3">
    <name type="scientific">Geoalkalibacter ferrihydriticus DSM 17813</name>
    <dbReference type="NCBI Taxonomy" id="1121915"/>
    <lineage>
        <taxon>Bacteria</taxon>
        <taxon>Pseudomonadati</taxon>
        <taxon>Thermodesulfobacteriota</taxon>
        <taxon>Desulfuromonadia</taxon>
        <taxon>Desulfuromonadales</taxon>
        <taxon>Geoalkalibacteraceae</taxon>
        <taxon>Geoalkalibacter</taxon>
    </lineage>
</organism>